<dbReference type="eggNOG" id="COG3979">
    <property type="taxonomic scope" value="Bacteria"/>
</dbReference>
<dbReference type="GO" id="GO:0005975">
    <property type="term" value="P:carbohydrate metabolic process"/>
    <property type="evidence" value="ECO:0007669"/>
    <property type="project" value="InterPro"/>
</dbReference>
<feature type="domain" description="Chitin-binding type-3" evidence="3">
    <location>
        <begin position="161"/>
        <end position="206"/>
    </location>
</feature>
<dbReference type="InterPro" id="IPR003610">
    <property type="entry name" value="CBM5/12"/>
</dbReference>
<proteinExistence type="predicted"/>
<evidence type="ECO:0000256" key="2">
    <source>
        <dbReference type="SAM" id="SignalP"/>
    </source>
</evidence>
<keyword evidence="1" id="KW-0378">Hydrolase</keyword>
<evidence type="ECO:0000313" key="5">
    <source>
        <dbReference type="Proteomes" id="UP000007076"/>
    </source>
</evidence>
<dbReference type="GO" id="GO:0004553">
    <property type="term" value="F:hydrolase activity, hydrolyzing O-glycosyl compounds"/>
    <property type="evidence" value="ECO:0007669"/>
    <property type="project" value="InterPro"/>
</dbReference>
<sequence length="209" mass="19981">MAGPVRAPLRALLAGAVTTATAVAGVALAGAGTVHAAGAPSPSPSPSASSVLSPAIQVQVNPSSGTLAPGSSATASVGTAIINNGSYTSIALTVSGAPAGVSASVNPSSVSGSSSAALSVSTGSAVVPGTYTLTVNGVLTGTSATSSATYTLTVTAPACPAAPWVGAQVYTGGATVSWKGHQWSAKWWTLGEEPGTTGQWGVWQDLGSC</sequence>
<dbReference type="SUPFAM" id="SSF51055">
    <property type="entry name" value="Carbohydrate binding domain"/>
    <property type="match status" value="1"/>
</dbReference>
<dbReference type="EMBL" id="AP010968">
    <property type="protein sequence ID" value="BAJ33176.1"/>
    <property type="molecule type" value="Genomic_DNA"/>
</dbReference>
<feature type="signal peptide" evidence="2">
    <location>
        <begin position="1"/>
        <end position="36"/>
    </location>
</feature>
<keyword evidence="2" id="KW-0732">Signal</keyword>
<evidence type="ECO:0000256" key="1">
    <source>
        <dbReference type="ARBA" id="ARBA00022801"/>
    </source>
</evidence>
<reference evidence="4 5" key="1">
    <citation type="journal article" date="2010" name="DNA Res.">
        <title>Genome sequence of Kitasatospora setae NBRC 14216T: an evolutionary snapshot of the family Streptomycetaceae.</title>
        <authorList>
            <person name="Ichikawa N."/>
            <person name="Oguchi A."/>
            <person name="Ikeda H."/>
            <person name="Ishikawa J."/>
            <person name="Kitani S."/>
            <person name="Watanabe Y."/>
            <person name="Nakamura S."/>
            <person name="Katano Y."/>
            <person name="Kishi E."/>
            <person name="Sasagawa M."/>
            <person name="Ankai A."/>
            <person name="Fukui S."/>
            <person name="Hashimoto Y."/>
            <person name="Kamata S."/>
            <person name="Otoguro M."/>
            <person name="Tanikawa S."/>
            <person name="Nihira T."/>
            <person name="Horinouchi S."/>
            <person name="Ohnishi Y."/>
            <person name="Hayakawa M."/>
            <person name="Kuzuyama T."/>
            <person name="Arisawa A."/>
            <person name="Nomoto F."/>
            <person name="Miura H."/>
            <person name="Takahashi Y."/>
            <person name="Fujita N."/>
        </authorList>
    </citation>
    <scope>NUCLEOTIDE SEQUENCE [LARGE SCALE GENOMIC DNA]</scope>
    <source>
        <strain evidence="5">ATCC 33774 / DSM 43861 / JCM 3304 / KCC A-0304 / NBRC 14216 / KM-6054</strain>
    </source>
</reference>
<dbReference type="CAZy" id="CBM5">
    <property type="family name" value="Carbohydrate-Binding Module Family 5"/>
</dbReference>
<organism evidence="4 5">
    <name type="scientific">Kitasatospora setae (strain ATCC 33774 / DSM 43861 / JCM 3304 / KCC A-0304 / NBRC 14216 / KM-6054)</name>
    <name type="common">Streptomyces setae</name>
    <dbReference type="NCBI Taxonomy" id="452652"/>
    <lineage>
        <taxon>Bacteria</taxon>
        <taxon>Bacillati</taxon>
        <taxon>Actinomycetota</taxon>
        <taxon>Actinomycetes</taxon>
        <taxon>Kitasatosporales</taxon>
        <taxon>Streptomycetaceae</taxon>
        <taxon>Kitasatospora</taxon>
    </lineage>
</organism>
<accession>E4NJM8</accession>
<evidence type="ECO:0000259" key="3">
    <source>
        <dbReference type="SMART" id="SM00495"/>
    </source>
</evidence>
<name>E4NJM8_KITSK</name>
<dbReference type="Gene3D" id="2.10.10.20">
    <property type="entry name" value="Carbohydrate-binding module superfamily 5/12"/>
    <property type="match status" value="1"/>
</dbReference>
<dbReference type="AlphaFoldDB" id="E4NJM8"/>
<dbReference type="InterPro" id="IPR036573">
    <property type="entry name" value="CBM_sf_5/12"/>
</dbReference>
<dbReference type="CDD" id="cd12215">
    <property type="entry name" value="ChiC_BD"/>
    <property type="match status" value="1"/>
</dbReference>
<dbReference type="GO" id="GO:0030246">
    <property type="term" value="F:carbohydrate binding"/>
    <property type="evidence" value="ECO:0007669"/>
    <property type="project" value="InterPro"/>
</dbReference>
<dbReference type="Proteomes" id="UP000007076">
    <property type="component" value="Chromosome"/>
</dbReference>
<evidence type="ECO:0000313" key="4">
    <source>
        <dbReference type="EMBL" id="BAJ33176.1"/>
    </source>
</evidence>
<dbReference type="KEGG" id="ksk:KSE_74210"/>
<dbReference type="RefSeq" id="WP_014140467.1">
    <property type="nucleotide sequence ID" value="NC_016109.1"/>
</dbReference>
<dbReference type="PATRIC" id="fig|452652.3.peg.7466"/>
<protein>
    <recommendedName>
        <fullName evidence="3">Chitin-binding type-3 domain-containing protein</fullName>
    </recommendedName>
</protein>
<gene>
    <name evidence="4" type="ordered locus">KSE_74210</name>
</gene>
<dbReference type="STRING" id="452652.KSE_74210"/>
<dbReference type="GO" id="GO:0005576">
    <property type="term" value="C:extracellular region"/>
    <property type="evidence" value="ECO:0007669"/>
    <property type="project" value="InterPro"/>
</dbReference>
<dbReference type="SMART" id="SM00495">
    <property type="entry name" value="ChtBD3"/>
    <property type="match status" value="1"/>
</dbReference>
<dbReference type="HOGENOM" id="CLU_1314036_0_0_11"/>
<keyword evidence="5" id="KW-1185">Reference proteome</keyword>
<feature type="chain" id="PRO_5003186728" description="Chitin-binding type-3 domain-containing protein" evidence="2">
    <location>
        <begin position="37"/>
        <end position="209"/>
    </location>
</feature>